<dbReference type="InterPro" id="IPR042216">
    <property type="entry name" value="MitoNEET_CISD"/>
</dbReference>
<dbReference type="SMART" id="SM00704">
    <property type="entry name" value="ZnF_CDGSH"/>
    <property type="match status" value="2"/>
</dbReference>
<evidence type="ECO:0000259" key="6">
    <source>
        <dbReference type="SMART" id="SM00704"/>
    </source>
</evidence>
<evidence type="ECO:0000256" key="3">
    <source>
        <dbReference type="ARBA" id="ARBA00023004"/>
    </source>
</evidence>
<keyword evidence="8" id="KW-1185">Reference proteome</keyword>
<dbReference type="InterPro" id="IPR012347">
    <property type="entry name" value="Ferritin-like"/>
</dbReference>
<dbReference type="PANTHER" id="PTHR34400:SF4">
    <property type="entry name" value="MEMBRANE PROTEIN"/>
    <property type="match status" value="1"/>
</dbReference>
<keyword evidence="3" id="KW-0408">Iron</keyword>
<evidence type="ECO:0000256" key="5">
    <source>
        <dbReference type="SAM" id="MobiDB-lite"/>
    </source>
</evidence>
<evidence type="ECO:0000256" key="4">
    <source>
        <dbReference type="ARBA" id="ARBA00023014"/>
    </source>
</evidence>
<dbReference type="Gene3D" id="3.40.5.90">
    <property type="entry name" value="CDGSH iron-sulfur domain, mitoNEET-type"/>
    <property type="match status" value="2"/>
</dbReference>
<evidence type="ECO:0000256" key="2">
    <source>
        <dbReference type="ARBA" id="ARBA00022723"/>
    </source>
</evidence>
<evidence type="ECO:0000256" key="1">
    <source>
        <dbReference type="ARBA" id="ARBA00022714"/>
    </source>
</evidence>
<comment type="caution">
    <text evidence="7">The sequence shown here is derived from an EMBL/GenBank/DDBJ whole genome shotgun (WGS) entry which is preliminary data.</text>
</comment>
<dbReference type="Pfam" id="PF12902">
    <property type="entry name" value="Ferritin-like"/>
    <property type="match status" value="1"/>
</dbReference>
<name>A0ABP9LEQ9_9GAMM</name>
<gene>
    <name evidence="7" type="ORF">GCM10025759_15450</name>
</gene>
<feature type="domain" description="Iron-binding zinc finger CDGSH type" evidence="6">
    <location>
        <begin position="550"/>
        <end position="586"/>
    </location>
</feature>
<feature type="domain" description="Iron-binding zinc finger CDGSH type" evidence="6">
    <location>
        <begin position="625"/>
        <end position="662"/>
    </location>
</feature>
<dbReference type="Proteomes" id="UP001501083">
    <property type="component" value="Unassembled WGS sequence"/>
</dbReference>
<protein>
    <recommendedName>
        <fullName evidence="6">Iron-binding zinc finger CDGSH type domain-containing protein</fullName>
    </recommendedName>
</protein>
<keyword evidence="1" id="KW-0001">2Fe-2S</keyword>
<keyword evidence="2" id="KW-0479">Metal-binding</keyword>
<sequence length="663" mass="71766">MEAEIAVPTSREQLWALLAEAAEIEHHLMCCYLYAAFSLKESTDEDLSEAELQAVERWRREILAVSVEEMGHLAIVCNILSALGAPAHLVHQNFPIPAGYHPAGLVVKLAPFNRQTLTHFVYLERPGDVDIADGEGFEPTQAYRRALDMNRLMTVCTDYETVGELYHSVAEGLRRLSASMGERALFVGNPEHQLDTEVSRLPGLKIVRCLRTSLEAVDAIVRQGEGADSCCGDSHYQRFLRIGREYDALLQARPAFRPARMSAHNPVMRPPPTPQGRLWISEEPAAALLDLGNALYNHCLRCVSLAYGDVGRPAQAVLVSAGINLMHLLTPIATRLGTLPANPDMPDATAGLSFATIRSSAALMGEAGSVEILVERLREMETRCALLAHTYPDLASLLETTRAGVERLANRLAAQAEHCRQLEAVPSSSDESAALPQRSVASASAAPEPQRLENGAELIPGGAIDIVYNGQRCIHSRHCVLGLPNVFRANTPGAWIFPDAATTEALVTVAHMCPSGAIGYRRHDGGDEEAAPPINLIQLRENGPLGVRANIVLDGVPIGMRAVLCRCGASKHKPFCDGTHNEIHFNASGEPDSVKSSPLTARDGPLNIDPEINGPLVVSGNVEICCGTGRTINRMTSARLCRCGGSSNKPFCDETHRRIGFRS</sequence>
<evidence type="ECO:0000313" key="7">
    <source>
        <dbReference type="EMBL" id="GAA5073861.1"/>
    </source>
</evidence>
<dbReference type="InterPro" id="IPR026820">
    <property type="entry name" value="VioB/RebD_dom"/>
</dbReference>
<dbReference type="InterPro" id="IPR010693">
    <property type="entry name" value="Divergent_4Fe-4S_mono-cluster"/>
</dbReference>
<proteinExistence type="predicted"/>
<dbReference type="PANTHER" id="PTHR34400">
    <property type="match status" value="1"/>
</dbReference>
<dbReference type="EMBL" id="BAABKY010000002">
    <property type="protein sequence ID" value="GAA5073861.1"/>
    <property type="molecule type" value="Genomic_DNA"/>
</dbReference>
<feature type="region of interest" description="Disordered" evidence="5">
    <location>
        <begin position="425"/>
        <end position="453"/>
    </location>
</feature>
<reference evidence="8" key="1">
    <citation type="journal article" date="2019" name="Int. J. Syst. Evol. Microbiol.">
        <title>The Global Catalogue of Microorganisms (GCM) 10K type strain sequencing project: providing services to taxonomists for standard genome sequencing and annotation.</title>
        <authorList>
            <consortium name="The Broad Institute Genomics Platform"/>
            <consortium name="The Broad Institute Genome Sequencing Center for Infectious Disease"/>
            <person name="Wu L."/>
            <person name="Ma J."/>
        </authorList>
    </citation>
    <scope>NUCLEOTIDE SEQUENCE [LARGE SCALE GENOMIC DNA]</scope>
    <source>
        <strain evidence="8">JCM 19212</strain>
    </source>
</reference>
<evidence type="ECO:0000313" key="8">
    <source>
        <dbReference type="Proteomes" id="UP001501083"/>
    </source>
</evidence>
<dbReference type="RefSeq" id="WP_158986393.1">
    <property type="nucleotide sequence ID" value="NZ_BAABKY010000002.1"/>
</dbReference>
<dbReference type="InterPro" id="IPR018967">
    <property type="entry name" value="FeS-contain_CDGSH-typ"/>
</dbReference>
<dbReference type="Gene3D" id="1.20.1260.10">
    <property type="match status" value="1"/>
</dbReference>
<organism evidence="7 8">
    <name type="scientific">Lysobacter panacisoli</name>
    <dbReference type="NCBI Taxonomy" id="1255263"/>
    <lineage>
        <taxon>Bacteria</taxon>
        <taxon>Pseudomonadati</taxon>
        <taxon>Pseudomonadota</taxon>
        <taxon>Gammaproteobacteria</taxon>
        <taxon>Lysobacterales</taxon>
        <taxon>Lysobacteraceae</taxon>
        <taxon>Lysobacter</taxon>
    </lineage>
</organism>
<dbReference type="Pfam" id="PF06902">
    <property type="entry name" value="Fer4_19"/>
    <property type="match status" value="1"/>
</dbReference>
<keyword evidence="4" id="KW-0411">Iron-sulfur</keyword>
<dbReference type="Pfam" id="PF09360">
    <property type="entry name" value="zf-CDGSH"/>
    <property type="match status" value="2"/>
</dbReference>
<accession>A0ABP9LEQ9</accession>